<proteinExistence type="inferred from homology"/>
<reference evidence="10" key="1">
    <citation type="journal article" date="2019" name="Int. J. Syst. Evol. Microbiol.">
        <title>The Global Catalogue of Microorganisms (GCM) 10K type strain sequencing project: providing services to taxonomists for standard genome sequencing and annotation.</title>
        <authorList>
            <consortium name="The Broad Institute Genomics Platform"/>
            <consortium name="The Broad Institute Genome Sequencing Center for Infectious Disease"/>
            <person name="Wu L."/>
            <person name="Ma J."/>
        </authorList>
    </citation>
    <scope>NUCLEOTIDE SEQUENCE [LARGE SCALE GENOMIC DNA]</scope>
    <source>
        <strain evidence="10">JCM 17021</strain>
    </source>
</reference>
<evidence type="ECO:0000256" key="7">
    <source>
        <dbReference type="ARBA" id="ARBA00023277"/>
    </source>
</evidence>
<dbReference type="Pfam" id="PF03320">
    <property type="entry name" value="FBPase_glpX"/>
    <property type="match status" value="1"/>
</dbReference>
<evidence type="ECO:0000256" key="5">
    <source>
        <dbReference type="ARBA" id="ARBA00022801"/>
    </source>
</evidence>
<evidence type="ECO:0000256" key="6">
    <source>
        <dbReference type="ARBA" id="ARBA00023211"/>
    </source>
</evidence>
<dbReference type="RefSeq" id="WP_345064173.1">
    <property type="nucleotide sequence ID" value="NZ_BAABCN010000002.1"/>
</dbReference>
<keyword evidence="10" id="KW-1185">Reference proteome</keyword>
<dbReference type="PIRSF" id="PIRSF004532">
    <property type="entry name" value="GlpX"/>
    <property type="match status" value="1"/>
</dbReference>
<evidence type="ECO:0000256" key="2">
    <source>
        <dbReference type="ARBA" id="ARBA00004742"/>
    </source>
</evidence>
<evidence type="ECO:0000256" key="3">
    <source>
        <dbReference type="ARBA" id="ARBA00008989"/>
    </source>
</evidence>
<organism evidence="9 10">
    <name type="scientific">Leifsonia kafniensis</name>
    <dbReference type="NCBI Taxonomy" id="475957"/>
    <lineage>
        <taxon>Bacteria</taxon>
        <taxon>Bacillati</taxon>
        <taxon>Actinomycetota</taxon>
        <taxon>Actinomycetes</taxon>
        <taxon>Micrococcales</taxon>
        <taxon>Microbacteriaceae</taxon>
        <taxon>Leifsonia</taxon>
    </lineage>
</organism>
<evidence type="ECO:0000256" key="1">
    <source>
        <dbReference type="ARBA" id="ARBA00001273"/>
    </source>
</evidence>
<dbReference type="SUPFAM" id="SSF56655">
    <property type="entry name" value="Carbohydrate phosphatase"/>
    <property type="match status" value="1"/>
</dbReference>
<dbReference type="PANTHER" id="PTHR30447:SF0">
    <property type="entry name" value="FRUCTOSE-1,6-BISPHOSPHATASE 1 CLASS 2-RELATED"/>
    <property type="match status" value="1"/>
</dbReference>
<dbReference type="EMBL" id="BAABCN010000002">
    <property type="protein sequence ID" value="GAA3873190.1"/>
    <property type="molecule type" value="Genomic_DNA"/>
</dbReference>
<evidence type="ECO:0000313" key="9">
    <source>
        <dbReference type="EMBL" id="GAA3873190.1"/>
    </source>
</evidence>
<dbReference type="Gene3D" id="3.40.190.90">
    <property type="match status" value="1"/>
</dbReference>
<dbReference type="InterPro" id="IPR004464">
    <property type="entry name" value="FBPase_class-2/SBPase"/>
</dbReference>
<comment type="caution">
    <text evidence="9">The sequence shown here is derived from an EMBL/GenBank/DDBJ whole genome shotgun (WGS) entry which is preliminary data.</text>
</comment>
<evidence type="ECO:0000256" key="4">
    <source>
        <dbReference type="ARBA" id="ARBA00022723"/>
    </source>
</evidence>
<keyword evidence="4" id="KW-0479">Metal-binding</keyword>
<accession>A0ABP7KCT2</accession>
<keyword evidence="5" id="KW-0378">Hydrolase</keyword>
<comment type="catalytic activity">
    <reaction evidence="1">
        <text>beta-D-fructose 1,6-bisphosphate + H2O = beta-D-fructose 6-phosphate + phosphate</text>
        <dbReference type="Rhea" id="RHEA:11064"/>
        <dbReference type="ChEBI" id="CHEBI:15377"/>
        <dbReference type="ChEBI" id="CHEBI:32966"/>
        <dbReference type="ChEBI" id="CHEBI:43474"/>
        <dbReference type="ChEBI" id="CHEBI:57634"/>
        <dbReference type="EC" id="3.1.3.11"/>
    </reaction>
</comment>
<keyword evidence="7 8" id="KW-0119">Carbohydrate metabolism</keyword>
<protein>
    <recommendedName>
        <fullName evidence="8">Fructose-1,6-bisphosphatase</fullName>
    </recommendedName>
</protein>
<sequence>MPSFTLNDDLLLQILGVTEAAALAAAPLVGQADRNAVDGAAVAGMRVAFSRVPIDGTIVVGEGEKDEAPLLFTGERVGTGAGPRVDIAVDPVDGTRLAASNRPGAIAVMSVAPRGSLFDPGPVFYLDKFITSAAGEGLRIDAPTSDTLHELANRLGRPVASLRVAVQDRPRNQAYADAVCSVGAAVVSFRDGDVIPALQAAHPRGPIDLLLGTGGAPEGVLTAVAVRALGGWMQARLAPQTPAERERTHAAGISIDRVLDLADLAAADGYFFLTAVTDVTGLADLGVDDLPRAAHGASGSRTASLVVSPGGGIRRVTRE</sequence>
<comment type="similarity">
    <text evidence="3 8">Belongs to the FBPase class 2 family.</text>
</comment>
<keyword evidence="6" id="KW-0464">Manganese</keyword>
<name>A0ABP7KCT2_9MICO</name>
<dbReference type="Gene3D" id="3.30.540.10">
    <property type="entry name" value="Fructose-1,6-Bisphosphatase, subunit A, domain 1"/>
    <property type="match status" value="1"/>
</dbReference>
<comment type="pathway">
    <text evidence="2">Carbohydrate biosynthesis; gluconeogenesis.</text>
</comment>
<dbReference type="PANTHER" id="PTHR30447">
    <property type="entry name" value="FRUCTOSE-1,6-BISPHOSPHATASE CLASS 2"/>
    <property type="match status" value="1"/>
</dbReference>
<evidence type="ECO:0000256" key="8">
    <source>
        <dbReference type="PIRNR" id="PIRNR004532"/>
    </source>
</evidence>
<dbReference type="Proteomes" id="UP001501803">
    <property type="component" value="Unassembled WGS sequence"/>
</dbReference>
<evidence type="ECO:0000313" key="10">
    <source>
        <dbReference type="Proteomes" id="UP001501803"/>
    </source>
</evidence>
<gene>
    <name evidence="9" type="primary">glpX_2</name>
    <name evidence="9" type="ORF">GCM10022381_15230</name>
</gene>